<dbReference type="Pfam" id="PF00583">
    <property type="entry name" value="Acetyltransf_1"/>
    <property type="match status" value="1"/>
</dbReference>
<keyword evidence="2" id="KW-0808">Transferase</keyword>
<gene>
    <name evidence="2" type="ORF">C8263_00435</name>
</gene>
<dbReference type="CDD" id="cd04301">
    <property type="entry name" value="NAT_SF"/>
    <property type="match status" value="1"/>
</dbReference>
<dbReference type="InterPro" id="IPR000182">
    <property type="entry name" value="GNAT_dom"/>
</dbReference>
<sequence length="150" mass="16260">MTVRTLRSIPPQEAAVALSALRELRPQARHTASPDALHAFLTLTRPEGYRLAGVFEAGQAEAAAVAGYRVMHLLHAGRTLYVDDLVTRSQARGRGHAGALLAWLDAEARRLDCAELHLDSGVGPQRFAAHRLYLNAGLNITAHHFARALA</sequence>
<dbReference type="Gene3D" id="3.40.630.30">
    <property type="match status" value="1"/>
</dbReference>
<dbReference type="AlphaFoldDB" id="A0A2T3WCB0"/>
<reference evidence="2 3" key="1">
    <citation type="submission" date="2018-03" db="EMBL/GenBank/DDBJ databases">
        <title>Draft genome of Deinococcus sp. OD32.</title>
        <authorList>
            <person name="Wang X.-P."/>
            <person name="Du Z.-J."/>
        </authorList>
    </citation>
    <scope>NUCLEOTIDE SEQUENCE [LARGE SCALE GENOMIC DNA]</scope>
    <source>
        <strain evidence="2 3">OD32</strain>
    </source>
</reference>
<feature type="domain" description="N-acetyltransferase" evidence="1">
    <location>
        <begin position="1"/>
        <end position="150"/>
    </location>
</feature>
<dbReference type="EMBL" id="PYSV01000001">
    <property type="protein sequence ID" value="PTA69539.1"/>
    <property type="molecule type" value="Genomic_DNA"/>
</dbReference>
<dbReference type="PROSITE" id="PS51186">
    <property type="entry name" value="GNAT"/>
    <property type="match status" value="1"/>
</dbReference>
<dbReference type="Proteomes" id="UP000240317">
    <property type="component" value="Unassembled WGS sequence"/>
</dbReference>
<dbReference type="SUPFAM" id="SSF55729">
    <property type="entry name" value="Acyl-CoA N-acyltransferases (Nat)"/>
    <property type="match status" value="1"/>
</dbReference>
<keyword evidence="3" id="KW-1185">Reference proteome</keyword>
<dbReference type="GO" id="GO:0016747">
    <property type="term" value="F:acyltransferase activity, transferring groups other than amino-acyl groups"/>
    <property type="evidence" value="ECO:0007669"/>
    <property type="project" value="InterPro"/>
</dbReference>
<name>A0A2T3WCB0_9DEIO</name>
<dbReference type="OrthoDB" id="9805924at2"/>
<proteinExistence type="predicted"/>
<dbReference type="InterPro" id="IPR016181">
    <property type="entry name" value="Acyl_CoA_acyltransferase"/>
</dbReference>
<protein>
    <submittedName>
        <fullName evidence="2">GNAT family N-acetyltransferase</fullName>
    </submittedName>
</protein>
<dbReference type="RefSeq" id="WP_107136132.1">
    <property type="nucleotide sequence ID" value="NZ_PYSV01000001.1"/>
</dbReference>
<evidence type="ECO:0000313" key="3">
    <source>
        <dbReference type="Proteomes" id="UP000240317"/>
    </source>
</evidence>
<evidence type="ECO:0000313" key="2">
    <source>
        <dbReference type="EMBL" id="PTA69539.1"/>
    </source>
</evidence>
<evidence type="ECO:0000259" key="1">
    <source>
        <dbReference type="PROSITE" id="PS51186"/>
    </source>
</evidence>
<organism evidence="2 3">
    <name type="scientific">Deinococcus arcticus</name>
    <dbReference type="NCBI Taxonomy" id="2136176"/>
    <lineage>
        <taxon>Bacteria</taxon>
        <taxon>Thermotogati</taxon>
        <taxon>Deinococcota</taxon>
        <taxon>Deinococci</taxon>
        <taxon>Deinococcales</taxon>
        <taxon>Deinococcaceae</taxon>
        <taxon>Deinococcus</taxon>
    </lineage>
</organism>
<comment type="caution">
    <text evidence="2">The sequence shown here is derived from an EMBL/GenBank/DDBJ whole genome shotgun (WGS) entry which is preliminary data.</text>
</comment>
<accession>A0A2T3WCB0</accession>